<protein>
    <submittedName>
        <fullName evidence="2">Uncharacterized protein</fullName>
    </submittedName>
</protein>
<dbReference type="Proteomes" id="UP000597444">
    <property type="component" value="Unassembled WGS sequence"/>
</dbReference>
<feature type="transmembrane region" description="Helical" evidence="1">
    <location>
        <begin position="153"/>
        <end position="172"/>
    </location>
</feature>
<dbReference type="EMBL" id="BNJK01000001">
    <property type="protein sequence ID" value="GHO90625.1"/>
    <property type="molecule type" value="Genomic_DNA"/>
</dbReference>
<dbReference type="RefSeq" id="WP_220201575.1">
    <property type="nucleotide sequence ID" value="NZ_BNJK01000001.1"/>
</dbReference>
<keyword evidence="1" id="KW-0812">Transmembrane</keyword>
<proteinExistence type="predicted"/>
<keyword evidence="1" id="KW-0472">Membrane</keyword>
<feature type="transmembrane region" description="Helical" evidence="1">
    <location>
        <begin position="52"/>
        <end position="72"/>
    </location>
</feature>
<name>A0A8J3MZW0_9CHLR</name>
<keyword evidence="3" id="KW-1185">Reference proteome</keyword>
<feature type="transmembrane region" description="Helical" evidence="1">
    <location>
        <begin position="20"/>
        <end position="40"/>
    </location>
</feature>
<organism evidence="2 3">
    <name type="scientific">Reticulibacter mediterranei</name>
    <dbReference type="NCBI Taxonomy" id="2778369"/>
    <lineage>
        <taxon>Bacteria</taxon>
        <taxon>Bacillati</taxon>
        <taxon>Chloroflexota</taxon>
        <taxon>Ktedonobacteria</taxon>
        <taxon>Ktedonobacterales</taxon>
        <taxon>Reticulibacteraceae</taxon>
        <taxon>Reticulibacter</taxon>
    </lineage>
</organism>
<evidence type="ECO:0000313" key="3">
    <source>
        <dbReference type="Proteomes" id="UP000597444"/>
    </source>
</evidence>
<gene>
    <name evidence="2" type="ORF">KSF_006730</name>
</gene>
<sequence>MSELPVDGTTYHLPPLQRYSIFLVTLGVIAFLWILMLFAVFTSKSKLDIAFLYELMGGISLICLVVGILANLTTIGTKLVLNPQGIFIYRSGSCLYSPWKNIAGVEQEVMGAFSLDVLRLDQKAGENISLEQGIETQTAVLTKAPLLKTTEQMLPILKGLVLILSILTIFSGRMRLYVPGSYRGINPWSIPVGMFGKIWQEGDLYNEIKHYAPQAFKSSHLSLS</sequence>
<evidence type="ECO:0000256" key="1">
    <source>
        <dbReference type="SAM" id="Phobius"/>
    </source>
</evidence>
<accession>A0A8J3MZW0</accession>
<comment type="caution">
    <text evidence="2">The sequence shown here is derived from an EMBL/GenBank/DDBJ whole genome shotgun (WGS) entry which is preliminary data.</text>
</comment>
<reference evidence="2" key="1">
    <citation type="submission" date="2020-10" db="EMBL/GenBank/DDBJ databases">
        <title>Taxonomic study of unclassified bacteria belonging to the class Ktedonobacteria.</title>
        <authorList>
            <person name="Yabe S."/>
            <person name="Wang C.M."/>
            <person name="Zheng Y."/>
            <person name="Sakai Y."/>
            <person name="Cavaletti L."/>
            <person name="Monciardini P."/>
            <person name="Donadio S."/>
        </authorList>
    </citation>
    <scope>NUCLEOTIDE SEQUENCE</scope>
    <source>
        <strain evidence="2">ID150040</strain>
    </source>
</reference>
<keyword evidence="1" id="KW-1133">Transmembrane helix</keyword>
<dbReference type="AlphaFoldDB" id="A0A8J3MZW0"/>
<evidence type="ECO:0000313" key="2">
    <source>
        <dbReference type="EMBL" id="GHO90625.1"/>
    </source>
</evidence>